<evidence type="ECO:0000256" key="1">
    <source>
        <dbReference type="ARBA" id="ARBA00010554"/>
    </source>
</evidence>
<dbReference type="AlphaFoldDB" id="D5ZWX4"/>
<feature type="compositionally biased region" description="Basic residues" evidence="2">
    <location>
        <begin position="63"/>
        <end position="78"/>
    </location>
</feature>
<dbReference type="Proteomes" id="UP000003824">
    <property type="component" value="Unassembled WGS sequence"/>
</dbReference>
<feature type="region of interest" description="Disordered" evidence="2">
    <location>
        <begin position="63"/>
        <end position="192"/>
    </location>
</feature>
<evidence type="ECO:0000313" key="3">
    <source>
        <dbReference type="EMBL" id="EFE65084.2"/>
    </source>
</evidence>
<dbReference type="SUPFAM" id="SSF54913">
    <property type="entry name" value="GlnB-like"/>
    <property type="match status" value="1"/>
</dbReference>
<organism evidence="3 4">
    <name type="scientific">Streptomyces viridosporus (strain ATCC 14672 / DSM 40746 / JCM 4963 / KCTC 9882 / NRRL B-12104 / FH 1290)</name>
    <name type="common">Streptomyces ghanaensis</name>
    <dbReference type="NCBI Taxonomy" id="566461"/>
    <lineage>
        <taxon>Bacteria</taxon>
        <taxon>Bacillati</taxon>
        <taxon>Actinomycetota</taxon>
        <taxon>Actinomycetes</taxon>
        <taxon>Kitasatosporales</taxon>
        <taxon>Streptomycetaceae</taxon>
        <taxon>Streptomyces</taxon>
    </lineage>
</organism>
<gene>
    <name evidence="3" type="ORF">SSFG_00338</name>
</gene>
<protein>
    <submittedName>
        <fullName evidence="3">Predicted protein</fullName>
    </submittedName>
</protein>
<dbReference type="Gene3D" id="3.30.70.120">
    <property type="match status" value="1"/>
</dbReference>
<dbReference type="InterPro" id="IPR011322">
    <property type="entry name" value="N-reg_PII-like_a/b"/>
</dbReference>
<dbReference type="InterPro" id="IPR003793">
    <property type="entry name" value="UPF0166"/>
</dbReference>
<accession>D5ZWX4</accession>
<evidence type="ECO:0000313" key="4">
    <source>
        <dbReference type="Proteomes" id="UP000003824"/>
    </source>
</evidence>
<comment type="similarity">
    <text evidence="1">Belongs to the UPF0166 family.</text>
</comment>
<dbReference type="InterPro" id="IPR015867">
    <property type="entry name" value="N-reg_PII/ATP_PRibTrfase_C"/>
</dbReference>
<name>D5ZWX4_STRV1</name>
<dbReference type="eggNOG" id="COG1993">
    <property type="taxonomic scope" value="Bacteria"/>
</dbReference>
<dbReference type="Pfam" id="PF02641">
    <property type="entry name" value="DUF190"/>
    <property type="match status" value="1"/>
</dbReference>
<evidence type="ECO:0000256" key="2">
    <source>
        <dbReference type="SAM" id="MobiDB-lite"/>
    </source>
</evidence>
<proteinExistence type="inferred from homology"/>
<reference evidence="4" key="1">
    <citation type="submission" date="2008-12" db="EMBL/GenBank/DDBJ databases">
        <title>Annotation of Streptomyces ghanaensis ATCC 14672.</title>
        <authorList>
            <consortium name="The Broad Institute Genome Sequencing Platform"/>
            <consortium name="Broad Institute Microbial Sequencing Center"/>
            <person name="Fischbach M."/>
            <person name="Ward D."/>
            <person name="Young S."/>
            <person name="Kodira C.D."/>
            <person name="Zeng Q."/>
            <person name="Koehrsen M."/>
            <person name="Godfrey P."/>
            <person name="Alvarado L."/>
            <person name="Berlin A.M."/>
            <person name="Borenstein D."/>
            <person name="Chen Z."/>
            <person name="Engels R."/>
            <person name="Freedman E."/>
            <person name="Gellesch M."/>
            <person name="Goldberg J."/>
            <person name="Griggs A."/>
            <person name="Gujja S."/>
            <person name="Heiman D.I."/>
            <person name="Hepburn T.A."/>
            <person name="Howarth C."/>
            <person name="Jen D."/>
            <person name="Larson L."/>
            <person name="Lewis B."/>
            <person name="Mehta T."/>
            <person name="Park D."/>
            <person name="Pearson M."/>
            <person name="Roberts A."/>
            <person name="Saif S."/>
            <person name="Shea T.D."/>
            <person name="Shenoy N."/>
            <person name="Sisk P."/>
            <person name="Stolte C."/>
            <person name="Sykes S.N."/>
            <person name="Walk T."/>
            <person name="White J."/>
            <person name="Yandava C."/>
            <person name="Straight P."/>
            <person name="Clardy J."/>
            <person name="Hung D."/>
            <person name="Kolter R."/>
            <person name="Mekalanos J."/>
            <person name="Walker S."/>
            <person name="Walsh C.T."/>
            <person name="Wieland B.L.C."/>
            <person name="Ilzarbe M."/>
            <person name="Galagan J."/>
            <person name="Nusbaum C."/>
            <person name="Birren B."/>
        </authorList>
    </citation>
    <scope>NUCLEOTIDE SEQUENCE [LARGE SCALE GENOMIC DNA]</scope>
    <source>
        <strain evidence="4">ATCC 14672 / DSM 40746 / JCM 4963 / KCTC 9882 / NRRL B-12104 / FH 1290</strain>
    </source>
</reference>
<feature type="compositionally biased region" description="Basic residues" evidence="2">
    <location>
        <begin position="131"/>
        <end position="163"/>
    </location>
</feature>
<dbReference type="EMBL" id="DS999641">
    <property type="protein sequence ID" value="EFE65084.2"/>
    <property type="molecule type" value="Genomic_DNA"/>
</dbReference>
<sequence>MTRLHGTAPRVTIFIGENDAFPHRPLSSEIAHRAHKSGLAGASVFHGIEGFGVRSAVLRRRQRRRRLGRRVHRSRPRPSRLGVNGRAPPPGARLPRKRTPVTLEGTFHGRFALGTGQQAVRGGPRDGARPLVHRGRQRERHRPARRRAQLLRRLRRRNRRQARGPRPQPSPRRARRSEHGSRPAVPATAHRR</sequence>